<proteinExistence type="predicted"/>
<reference evidence="3 4" key="1">
    <citation type="submission" date="2018-06" db="EMBL/GenBank/DDBJ databases">
        <title>Genomic Encyclopedia of Archaeal and Bacterial Type Strains, Phase II (KMG-II): from individual species to whole genera.</title>
        <authorList>
            <person name="Goeker M."/>
        </authorList>
    </citation>
    <scope>NUCLEOTIDE SEQUENCE [LARGE SCALE GENOMIC DNA]</scope>
    <source>
        <strain evidence="3 4">DSM 13087</strain>
    </source>
</reference>
<feature type="signal peptide" evidence="1">
    <location>
        <begin position="1"/>
        <end position="23"/>
    </location>
</feature>
<dbReference type="RefSeq" id="WP_071470902.1">
    <property type="nucleotide sequence ID" value="NZ_MEHT01000045.1"/>
</dbReference>
<dbReference type="EMBL" id="QKZQ01000018">
    <property type="protein sequence ID" value="PZX38048.1"/>
    <property type="molecule type" value="Genomic_DNA"/>
</dbReference>
<dbReference type="Proteomes" id="UP000249364">
    <property type="component" value="Unassembled WGS sequence"/>
</dbReference>
<keyword evidence="1" id="KW-0732">Signal</keyword>
<dbReference type="STRING" id="121821.GCA_001870675_03152"/>
<keyword evidence="4" id="KW-1185">Reference proteome</keyword>
<evidence type="ECO:0000313" key="3">
    <source>
        <dbReference type="EMBL" id="PZX38048.1"/>
    </source>
</evidence>
<dbReference type="AlphaFoldDB" id="A0A2W7PPH3"/>
<evidence type="ECO:0000256" key="1">
    <source>
        <dbReference type="SAM" id="SignalP"/>
    </source>
</evidence>
<accession>A0A2W7PPH3</accession>
<organism evidence="3 4">
    <name type="scientific">Roseinatronobacter thiooxidans</name>
    <dbReference type="NCBI Taxonomy" id="121821"/>
    <lineage>
        <taxon>Bacteria</taxon>
        <taxon>Pseudomonadati</taxon>
        <taxon>Pseudomonadota</taxon>
        <taxon>Alphaproteobacteria</taxon>
        <taxon>Rhodobacterales</taxon>
        <taxon>Paracoccaceae</taxon>
        <taxon>Roseinatronobacter</taxon>
    </lineage>
</organism>
<evidence type="ECO:0000313" key="4">
    <source>
        <dbReference type="Proteomes" id="UP000249364"/>
    </source>
</evidence>
<dbReference type="InterPro" id="IPR028250">
    <property type="entry name" value="DsbDN"/>
</dbReference>
<gene>
    <name evidence="3" type="ORF">LY56_03067</name>
</gene>
<dbReference type="Pfam" id="PF11412">
    <property type="entry name" value="DsbD_N"/>
    <property type="match status" value="1"/>
</dbReference>
<dbReference type="OrthoDB" id="9811036at2"/>
<feature type="chain" id="PRO_5015942613" evidence="1">
    <location>
        <begin position="24"/>
        <end position="268"/>
    </location>
</feature>
<comment type="caution">
    <text evidence="3">The sequence shown here is derived from an EMBL/GenBank/DDBJ whole genome shotgun (WGS) entry which is preliminary data.</text>
</comment>
<feature type="domain" description="Thiol:disulfide interchange protein DsbD N-terminal" evidence="2">
    <location>
        <begin position="41"/>
        <end position="142"/>
    </location>
</feature>
<name>A0A2W7PPH3_9RHOB</name>
<evidence type="ECO:0000259" key="2">
    <source>
        <dbReference type="Pfam" id="PF11412"/>
    </source>
</evidence>
<sequence length="268" mass="28560">MKRLCTFLTLCALALPVTAPAQAPHVAEIVQANMRPGWKTETGTYMAALHVRLAPEWMTYWRHPGESGIVPTLDVSGSRNLAGARIIWPEPKLYIKAGFASIGYTDEIVLPIELTPANPAQPVELDAILSVGVCADICIPVDLALKLATQGAGAPDTAIAAALTRRPKAAHTAGLQAMECNITPDKRGIRLSANLQMPPQGNTEFVLIEMMGSGMPTRALPSERLGDTLTGHTLFRTKTGGSIDRSALRISIISEYGTTVHQGCAVSD</sequence>
<protein>
    <submittedName>
        <fullName evidence="3">Disulfide bond corrector protein DsbC</fullName>
    </submittedName>
</protein>